<dbReference type="NCBIfam" id="NF008520">
    <property type="entry name" value="PRK11447.1"/>
    <property type="match status" value="1"/>
</dbReference>
<evidence type="ECO:0000313" key="8">
    <source>
        <dbReference type="EMBL" id="TWH64403.1"/>
    </source>
</evidence>
<keyword evidence="6" id="KW-0135">Cellulose biosynthesis</keyword>
<protein>
    <submittedName>
        <fullName evidence="8">Tetratricopeptide repeat protein</fullName>
    </submittedName>
</protein>
<sequence length="1164" mass="130385">MPYSGLKYWSVGLSLGCFWLVSGIAQTTDSQGQQQLLLDQVRSAEGLYRDDLVSSALGRLERISPDDPQTLLAGMRLALRKNDSTRAQMLQDRLHQLKADPSLIQQGQSLLRLYSPEGQTALQQIRLLAMAGRYPDALQAYDNLVSSNPPDFPSALEYWRIRANVSGQRPNAIAQLQRLDRIYPGNTDLRQTLSKLLLAEDRGPEALKVLQQLSSNPNVQESSAQTEFDYLSTLPISAEAVQGWADFIQRYPSSFPLTTQAKTQLAHQQRLLNDPAWQAGQRGLQLLEANQLNAAETNLRRGIAKYPEDARLHGALGLAILRQTGRADEAYAAFSVAASKEQDTFWITKWRDLQQATRYWMLLTQADNALERKEFQKSRQLFQQAHKLDPKDINALIGLGNLAIAEKKPAEAEQVLMQARRMDPQASEPVRLLVKLYSESAPERVESFILSLPESQRKTYADTLRNMQVERLSRSAEEALQRNDRAQAATLLQQVRNYSPDDPWLAYRLATIQHALGKTAEADESFQMLLQRQGNNPAARYAHGLYLESDDRNAEAMNTLAQIPETAWTDDMRNLAQRVRQRLLLAQVETLRAAKRHLAAELLLLSDPDPENARRVAEWSAERNDFPRAEQYYRQFLKAIPQQAEARLGLAEALIAQQRPDEARQVLNEYPLSFTAEQSNAQRRLANLYATLGEQQKATAQYEQIVAGGQADGLTYRDAARHFAPDQPQKALDTYAKGMAEAGLISPQQAEPRDNVAVTEASRANDQDDWLAKSLRSDVDELYQAQNPTLHVYQNYGFRNDDAAQGTSDLDAKTTIVQMDLPIAQGKGFARAEYVTLDVGRFDDEGNGRHRETFGTCALVSQGCPLTSENDSGIGFALGWENDRWAFDFGRSPQGFEVSNWLGGVTYTGDDIGMLGWDITASRRPMSNSLLSYAGSVDPITGKRWGGVTANGLTLGLSVDEGGDHGFWANLSYHRFEGKNVDDNNRHSAMAGYYYRLIEEANTRMRTGLTLMYWGYDKDLGEYTLGQGGYYSPQQYYAFSIPISYGWRSANWSTWLEGSFGWSHAQTDSNNLYSGVNVSQLPGFDPNANLRSTGGSSDGQSIRLQGAVERRLTDHTVLGGSFSWQYAQDYAPGYGSLYLRHTFEPWQGNLPLPIEPLKPYADFR</sequence>
<dbReference type="InterPro" id="IPR008410">
    <property type="entry name" value="BCSC_C"/>
</dbReference>
<keyword evidence="4" id="KW-0677">Repeat</keyword>
<evidence type="ECO:0000256" key="5">
    <source>
        <dbReference type="ARBA" id="ARBA00022803"/>
    </source>
</evidence>
<dbReference type="Pfam" id="PF05420">
    <property type="entry name" value="BCSC_C"/>
    <property type="match status" value="1"/>
</dbReference>
<dbReference type="OrthoDB" id="174989at2"/>
<comment type="caution">
    <text evidence="8">The sequence shown here is derived from an EMBL/GenBank/DDBJ whole genome shotgun (WGS) entry which is preliminary data.</text>
</comment>
<dbReference type="Gene3D" id="1.25.40.10">
    <property type="entry name" value="Tetratricopeptide repeat domain"/>
    <property type="match status" value="3"/>
</dbReference>
<keyword evidence="9" id="KW-1185">Reference proteome</keyword>
<dbReference type="InterPro" id="IPR011990">
    <property type="entry name" value="TPR-like_helical_dom_sf"/>
</dbReference>
<organism evidence="8 9">
    <name type="scientific">Azomonas agilis</name>
    <dbReference type="NCBI Taxonomy" id="116849"/>
    <lineage>
        <taxon>Bacteria</taxon>
        <taxon>Pseudomonadati</taxon>
        <taxon>Pseudomonadota</taxon>
        <taxon>Gammaproteobacteria</taxon>
        <taxon>Pseudomonadales</taxon>
        <taxon>Pseudomonadaceae</taxon>
        <taxon>Azomonas</taxon>
    </lineage>
</organism>
<dbReference type="RefSeq" id="WP_144572051.1">
    <property type="nucleotide sequence ID" value="NZ_VLKG01000009.1"/>
</dbReference>
<dbReference type="SUPFAM" id="SSF48452">
    <property type="entry name" value="TPR-like"/>
    <property type="match status" value="2"/>
</dbReference>
<dbReference type="PANTHER" id="PTHR12558">
    <property type="entry name" value="CELL DIVISION CYCLE 16,23,27"/>
    <property type="match status" value="1"/>
</dbReference>
<feature type="domain" description="Cellulose synthase operon C C-terminal" evidence="7">
    <location>
        <begin position="808"/>
        <end position="1144"/>
    </location>
</feature>
<dbReference type="UniPathway" id="UPA00694"/>
<comment type="pathway">
    <text evidence="2">Glycan metabolism; bacterial cellulose biosynthesis.</text>
</comment>
<gene>
    <name evidence="8" type="ORF">LX59_02351</name>
</gene>
<evidence type="ECO:0000313" key="9">
    <source>
        <dbReference type="Proteomes" id="UP000319627"/>
    </source>
</evidence>
<comment type="function">
    <text evidence="1">Required for maximal bacterial cellulose synthesis.</text>
</comment>
<dbReference type="AlphaFoldDB" id="A0A562I170"/>
<dbReference type="Pfam" id="PF13432">
    <property type="entry name" value="TPR_16"/>
    <property type="match status" value="2"/>
</dbReference>
<dbReference type="InterPro" id="IPR019734">
    <property type="entry name" value="TPR_rpt"/>
</dbReference>
<dbReference type="SMART" id="SM00028">
    <property type="entry name" value="TPR"/>
    <property type="match status" value="7"/>
</dbReference>
<evidence type="ECO:0000256" key="1">
    <source>
        <dbReference type="ARBA" id="ARBA00003476"/>
    </source>
</evidence>
<dbReference type="EMBL" id="VLKG01000009">
    <property type="protein sequence ID" value="TWH64403.1"/>
    <property type="molecule type" value="Genomic_DNA"/>
</dbReference>
<evidence type="ECO:0000259" key="7">
    <source>
        <dbReference type="Pfam" id="PF05420"/>
    </source>
</evidence>
<keyword evidence="5" id="KW-0802">TPR repeat</keyword>
<proteinExistence type="predicted"/>
<keyword evidence="3" id="KW-0732">Signal</keyword>
<evidence type="ECO:0000256" key="4">
    <source>
        <dbReference type="ARBA" id="ARBA00022737"/>
    </source>
</evidence>
<accession>A0A562I170</accession>
<dbReference type="PANTHER" id="PTHR12558:SF13">
    <property type="entry name" value="CELL DIVISION CYCLE PROTEIN 27 HOMOLOG"/>
    <property type="match status" value="1"/>
</dbReference>
<dbReference type="GO" id="GO:0030244">
    <property type="term" value="P:cellulose biosynthetic process"/>
    <property type="evidence" value="ECO:0007669"/>
    <property type="project" value="UniProtKB-KW"/>
</dbReference>
<evidence type="ECO:0000256" key="6">
    <source>
        <dbReference type="ARBA" id="ARBA00022916"/>
    </source>
</evidence>
<dbReference type="GO" id="GO:0019867">
    <property type="term" value="C:outer membrane"/>
    <property type="evidence" value="ECO:0007669"/>
    <property type="project" value="InterPro"/>
</dbReference>
<reference evidence="8 9" key="1">
    <citation type="submission" date="2019-07" db="EMBL/GenBank/DDBJ databases">
        <title>Genomic Encyclopedia of Type Strains, Phase I: the one thousand microbial genomes (KMG-I) project.</title>
        <authorList>
            <person name="Kyrpides N."/>
        </authorList>
    </citation>
    <scope>NUCLEOTIDE SEQUENCE [LARGE SCALE GENOMIC DNA]</scope>
    <source>
        <strain evidence="8 9">DSM 375</strain>
    </source>
</reference>
<dbReference type="Pfam" id="PF14559">
    <property type="entry name" value="TPR_19"/>
    <property type="match status" value="3"/>
</dbReference>
<evidence type="ECO:0000256" key="3">
    <source>
        <dbReference type="ARBA" id="ARBA00022729"/>
    </source>
</evidence>
<evidence type="ECO:0000256" key="2">
    <source>
        <dbReference type="ARBA" id="ARBA00005186"/>
    </source>
</evidence>
<name>A0A562I170_9GAMM</name>
<dbReference type="Proteomes" id="UP000319627">
    <property type="component" value="Unassembled WGS sequence"/>
</dbReference>